<evidence type="ECO:0000256" key="2">
    <source>
        <dbReference type="ARBA" id="ARBA00001974"/>
    </source>
</evidence>
<feature type="domain" description="Photolyase/cryptochrome alpha/beta" evidence="7">
    <location>
        <begin position="5"/>
        <end position="133"/>
    </location>
</feature>
<organism evidence="8 9">
    <name type="scientific">Asaia krungthepensis NRIC 0535</name>
    <dbReference type="NCBI Taxonomy" id="1307925"/>
    <lineage>
        <taxon>Bacteria</taxon>
        <taxon>Pseudomonadati</taxon>
        <taxon>Pseudomonadota</taxon>
        <taxon>Alphaproteobacteria</taxon>
        <taxon>Acetobacterales</taxon>
        <taxon>Acetobacteraceae</taxon>
        <taxon>Asaia</taxon>
    </lineage>
</organism>
<dbReference type="SUPFAM" id="SSF52425">
    <property type="entry name" value="Cryptochrome/photolyase, N-terminal domain"/>
    <property type="match status" value="1"/>
</dbReference>
<comment type="similarity">
    <text evidence="6">Belongs to the DNA photolyase family.</text>
</comment>
<evidence type="ECO:0000259" key="7">
    <source>
        <dbReference type="PROSITE" id="PS51645"/>
    </source>
</evidence>
<sequence length="481" mass="54372">MTQAPLSLVWFRDDLRLADHPALTAASEKGGKILCVYVLDTSDAIRAPGGAYKWFLHGALEALRDSLREHGGDCLILEGDPVTVIPDLVAHTGARAVFCHHRYQKQARAQDEAVAQKLDALDCAFNRSHGTVLRNPESVTTKTGTPYKIFSAWWKGFQALGTPPSPLPVPGQLKFQDVTLKGKKTLKPCALGKALLPSKPDWGKKMGEYWEHGEDEAAELVHDFAHEALGQYDTGRNDMAAEGSSRLSPYLRLGVLSPRQIWHDCKDKGRTPDRDTYLSELGWRDFSWYTLFHNPELPERNLKPQFDKLSWRRSPKQLLAWQRGQTGIPVVDAGMRQLWETGWMHNRARMIVASFLAKHLLIDWREGESWFWDTLIDADPASNAVNWQWVAGTGIEASPFFRIFNPLRQAAKFDPEGDYIRRWVPELAKLPKESLAAPWEADPETLDKAGIKLGRDYPKPIVSLDEGRDRAMKAYRQTRSS</sequence>
<dbReference type="InterPro" id="IPR036155">
    <property type="entry name" value="Crypto/Photolyase_N_sf"/>
</dbReference>
<reference evidence="8" key="1">
    <citation type="submission" date="2013-04" db="EMBL/GenBank/DDBJ databases">
        <title>The genome sequencing project of 58 acetic acid bacteria.</title>
        <authorList>
            <person name="Okamoto-Kainuma A."/>
            <person name="Ishikawa M."/>
            <person name="Umino S."/>
            <person name="Koizumi Y."/>
            <person name="Shiwa Y."/>
            <person name="Yoshikawa H."/>
            <person name="Matsutani M."/>
            <person name="Matsushita K."/>
        </authorList>
    </citation>
    <scope>NUCLEOTIDE SEQUENCE</scope>
    <source>
        <strain evidence="8">NRIC 0535</strain>
    </source>
</reference>
<evidence type="ECO:0000256" key="1">
    <source>
        <dbReference type="ARBA" id="ARBA00001932"/>
    </source>
</evidence>
<proteinExistence type="inferred from homology"/>
<dbReference type="InterPro" id="IPR036134">
    <property type="entry name" value="Crypto/Photolyase_FAD-like_sf"/>
</dbReference>
<protein>
    <submittedName>
        <fullName evidence="8">Deoxyribodipyrimidine photolyase</fullName>
    </submittedName>
</protein>
<dbReference type="SUPFAM" id="SSF48173">
    <property type="entry name" value="Cryptochrome/photolyase FAD-binding domain"/>
    <property type="match status" value="1"/>
</dbReference>
<keyword evidence="5 6" id="KW-0157">Chromophore</keyword>
<dbReference type="Pfam" id="PF00875">
    <property type="entry name" value="DNA_photolyase"/>
    <property type="match status" value="1"/>
</dbReference>
<keyword evidence="9" id="KW-1185">Reference proteome</keyword>
<accession>A0ABQ0PVP2</accession>
<keyword evidence="4 6" id="KW-0274">FAD</keyword>
<evidence type="ECO:0000256" key="3">
    <source>
        <dbReference type="ARBA" id="ARBA00022630"/>
    </source>
</evidence>
<evidence type="ECO:0000256" key="5">
    <source>
        <dbReference type="ARBA" id="ARBA00022991"/>
    </source>
</evidence>
<dbReference type="Pfam" id="PF03441">
    <property type="entry name" value="FAD_binding_7"/>
    <property type="match status" value="1"/>
</dbReference>
<gene>
    <name evidence="8" type="ORF">AA0535_0072</name>
</gene>
<dbReference type="PANTHER" id="PTHR11455">
    <property type="entry name" value="CRYPTOCHROME"/>
    <property type="match status" value="1"/>
</dbReference>
<dbReference type="Proteomes" id="UP001062776">
    <property type="component" value="Unassembled WGS sequence"/>
</dbReference>
<dbReference type="Gene3D" id="3.40.50.620">
    <property type="entry name" value="HUPs"/>
    <property type="match status" value="1"/>
</dbReference>
<dbReference type="PROSITE" id="PS51645">
    <property type="entry name" value="PHR_CRY_ALPHA_BETA"/>
    <property type="match status" value="1"/>
</dbReference>
<dbReference type="EMBL" id="BAPV01000001">
    <property type="protein sequence ID" value="GBQ82764.1"/>
    <property type="molecule type" value="Genomic_DNA"/>
</dbReference>
<dbReference type="PROSITE" id="PS00691">
    <property type="entry name" value="DNA_PHOTOLYASES_1_2"/>
    <property type="match status" value="1"/>
</dbReference>
<dbReference type="Gene3D" id="1.25.40.80">
    <property type="match status" value="1"/>
</dbReference>
<comment type="caution">
    <text evidence="8">The sequence shown here is derived from an EMBL/GenBank/DDBJ whole genome shotgun (WGS) entry which is preliminary data.</text>
</comment>
<dbReference type="Gene3D" id="1.10.579.10">
    <property type="entry name" value="DNA Cyclobutane Dipyrimidine Photolyase, subunit A, domain 3"/>
    <property type="match status" value="1"/>
</dbReference>
<dbReference type="InterPro" id="IPR002081">
    <property type="entry name" value="Cryptochrome/DNA_photolyase_1"/>
</dbReference>
<evidence type="ECO:0000256" key="6">
    <source>
        <dbReference type="RuleBase" id="RU004182"/>
    </source>
</evidence>
<dbReference type="PANTHER" id="PTHR11455:SF9">
    <property type="entry name" value="CRYPTOCHROME CIRCADIAN CLOCK 5 ISOFORM X1"/>
    <property type="match status" value="1"/>
</dbReference>
<dbReference type="PROSITE" id="PS00394">
    <property type="entry name" value="DNA_PHOTOLYASES_1_1"/>
    <property type="match status" value="1"/>
</dbReference>
<dbReference type="RefSeq" id="WP_264813888.1">
    <property type="nucleotide sequence ID" value="NZ_BAPV01000001.1"/>
</dbReference>
<name>A0ABQ0PVP2_9PROT</name>
<dbReference type="InterPro" id="IPR006050">
    <property type="entry name" value="DNA_photolyase_N"/>
</dbReference>
<dbReference type="InterPro" id="IPR018394">
    <property type="entry name" value="DNA_photolyase_1_CS_C"/>
</dbReference>
<dbReference type="InterPro" id="IPR005101">
    <property type="entry name" value="Cryptochr/Photolyase_FAD-bd"/>
</dbReference>
<dbReference type="InterPro" id="IPR014729">
    <property type="entry name" value="Rossmann-like_a/b/a_fold"/>
</dbReference>
<dbReference type="PRINTS" id="PR00147">
    <property type="entry name" value="DNAPHOTLYASE"/>
</dbReference>
<evidence type="ECO:0000313" key="9">
    <source>
        <dbReference type="Proteomes" id="UP001062776"/>
    </source>
</evidence>
<evidence type="ECO:0000313" key="8">
    <source>
        <dbReference type="EMBL" id="GBQ82764.1"/>
    </source>
</evidence>
<evidence type="ECO:0000256" key="4">
    <source>
        <dbReference type="ARBA" id="ARBA00022827"/>
    </source>
</evidence>
<comment type="cofactor">
    <cofactor evidence="2">
        <name>FAD</name>
        <dbReference type="ChEBI" id="CHEBI:57692"/>
    </cofactor>
</comment>
<comment type="cofactor">
    <cofactor evidence="1">
        <name>(6R)-5,10-methylene-5,6,7,8-tetrahydrofolate</name>
        <dbReference type="ChEBI" id="CHEBI:15636"/>
    </cofactor>
</comment>
<keyword evidence="3 6" id="KW-0285">Flavoprotein</keyword>